<protein>
    <submittedName>
        <fullName evidence="1">ABC transporter substrate-binding protein</fullName>
    </submittedName>
</protein>
<evidence type="ECO:0000313" key="2">
    <source>
        <dbReference type="Proteomes" id="UP001163223"/>
    </source>
</evidence>
<reference evidence="1" key="1">
    <citation type="submission" date="2022-11" db="EMBL/GenBank/DDBJ databases">
        <title>beta-Carotene-producing bacterium, Jeongeuplla avenae sp. nov., alleviates the salt stress of Arabidopsis seedlings.</title>
        <authorList>
            <person name="Jiang L."/>
            <person name="Lee J."/>
        </authorList>
    </citation>
    <scope>NUCLEOTIDE SEQUENCE</scope>
    <source>
        <strain evidence="1">DY_R2A_6</strain>
    </source>
</reference>
<dbReference type="Proteomes" id="UP001163223">
    <property type="component" value="Chromosome"/>
</dbReference>
<keyword evidence="2" id="KW-1185">Reference proteome</keyword>
<accession>A0ACD4NMI1</accession>
<sequence length="265" mass="28331">MLDRRRLFGLVLAAAALAPALPAFAADPIVVGAYPSNPPWEFKNDAGTFEGFEVDVATEAAKRVGRPVEFQDLGFQALFAATASHRIDFAVSSISITNDRLQNQAFTQPYYDSDGTILGREGSQIAKFEDLDGKVIGVVSGTTGEKWANENAETYGIAEVKGYNAQQDLMLDIQNGRIDGGAGEIAGFQYAMTKIPGLKILIRIPTGERFAMMAPKDSAILPEINEAISAMKADGTLAKIHEKWFGVAPSEGTSTVVASDIPTAQ</sequence>
<organism evidence="1 2">
    <name type="scientific">Antarcticirhabdus aurantiaca</name>
    <dbReference type="NCBI Taxonomy" id="2606717"/>
    <lineage>
        <taxon>Bacteria</taxon>
        <taxon>Pseudomonadati</taxon>
        <taxon>Pseudomonadota</taxon>
        <taxon>Alphaproteobacteria</taxon>
        <taxon>Hyphomicrobiales</taxon>
        <taxon>Aurantimonadaceae</taxon>
        <taxon>Antarcticirhabdus</taxon>
    </lineage>
</organism>
<dbReference type="EMBL" id="CP113520">
    <property type="protein sequence ID" value="WAJ28135.1"/>
    <property type="molecule type" value="Genomic_DNA"/>
</dbReference>
<proteinExistence type="predicted"/>
<gene>
    <name evidence="1" type="ORF">OXU80_25485</name>
</gene>
<evidence type="ECO:0000313" key="1">
    <source>
        <dbReference type="EMBL" id="WAJ28135.1"/>
    </source>
</evidence>
<name>A0ACD4NMI1_9HYPH</name>